<dbReference type="Proteomes" id="UP001281410">
    <property type="component" value="Unassembled WGS sequence"/>
</dbReference>
<sequence length="146" mass="15446">MEQLEKQKADRKCPSPAAKPQQQPKKLQQNANKRPQTAAALGHAPGVAAANSTVPPFQQPPENSAVYLNSAAGPFGFMDSTPAIPSYAGSSIGPYGLTGSPMGLPGNSNHAVYSSAPHIVSSYYDRSIAYVGYGLPPQYHPSYYPQ</sequence>
<dbReference type="EMBL" id="JANJYJ010000007">
    <property type="protein sequence ID" value="KAK3198680.1"/>
    <property type="molecule type" value="Genomic_DNA"/>
</dbReference>
<feature type="compositionally biased region" description="Polar residues" evidence="1">
    <location>
        <begin position="51"/>
        <end position="62"/>
    </location>
</feature>
<reference evidence="2" key="1">
    <citation type="journal article" date="2023" name="Plant J.">
        <title>Genome sequences and population genomics provide insights into the demographic history, inbreeding, and mutation load of two 'living fossil' tree species of Dipteronia.</title>
        <authorList>
            <person name="Feng Y."/>
            <person name="Comes H.P."/>
            <person name="Chen J."/>
            <person name="Zhu S."/>
            <person name="Lu R."/>
            <person name="Zhang X."/>
            <person name="Li P."/>
            <person name="Qiu J."/>
            <person name="Olsen K.M."/>
            <person name="Qiu Y."/>
        </authorList>
    </citation>
    <scope>NUCLEOTIDE SEQUENCE</scope>
    <source>
        <strain evidence="2">NBL</strain>
    </source>
</reference>
<organism evidence="2 3">
    <name type="scientific">Dipteronia sinensis</name>
    <dbReference type="NCBI Taxonomy" id="43782"/>
    <lineage>
        <taxon>Eukaryota</taxon>
        <taxon>Viridiplantae</taxon>
        <taxon>Streptophyta</taxon>
        <taxon>Embryophyta</taxon>
        <taxon>Tracheophyta</taxon>
        <taxon>Spermatophyta</taxon>
        <taxon>Magnoliopsida</taxon>
        <taxon>eudicotyledons</taxon>
        <taxon>Gunneridae</taxon>
        <taxon>Pentapetalae</taxon>
        <taxon>rosids</taxon>
        <taxon>malvids</taxon>
        <taxon>Sapindales</taxon>
        <taxon>Sapindaceae</taxon>
        <taxon>Hippocastanoideae</taxon>
        <taxon>Acereae</taxon>
        <taxon>Dipteronia</taxon>
    </lineage>
</organism>
<accession>A0AAE0A1B9</accession>
<comment type="caution">
    <text evidence="2">The sequence shown here is derived from an EMBL/GenBank/DDBJ whole genome shotgun (WGS) entry which is preliminary data.</text>
</comment>
<dbReference type="AlphaFoldDB" id="A0AAE0A1B9"/>
<protein>
    <submittedName>
        <fullName evidence="2">Uncharacterized protein</fullName>
    </submittedName>
</protein>
<evidence type="ECO:0000256" key="1">
    <source>
        <dbReference type="SAM" id="MobiDB-lite"/>
    </source>
</evidence>
<name>A0AAE0A1B9_9ROSI</name>
<feature type="region of interest" description="Disordered" evidence="1">
    <location>
        <begin position="1"/>
        <end position="65"/>
    </location>
</feature>
<gene>
    <name evidence="2" type="ORF">Dsin_022095</name>
</gene>
<proteinExistence type="predicted"/>
<evidence type="ECO:0000313" key="2">
    <source>
        <dbReference type="EMBL" id="KAK3198680.1"/>
    </source>
</evidence>
<feature type="compositionally biased region" description="Low complexity" evidence="1">
    <location>
        <begin position="16"/>
        <end position="50"/>
    </location>
</feature>
<evidence type="ECO:0000313" key="3">
    <source>
        <dbReference type="Proteomes" id="UP001281410"/>
    </source>
</evidence>
<keyword evidence="3" id="KW-1185">Reference proteome</keyword>
<feature type="compositionally biased region" description="Basic and acidic residues" evidence="1">
    <location>
        <begin position="1"/>
        <end position="13"/>
    </location>
</feature>